<dbReference type="AlphaFoldDB" id="A0A5C8ZJV0"/>
<evidence type="ECO:0000259" key="8">
    <source>
        <dbReference type="Pfam" id="PF19290"/>
    </source>
</evidence>
<dbReference type="Pfam" id="PF01523">
    <property type="entry name" value="PmbA_TldD_1st"/>
    <property type="match status" value="1"/>
</dbReference>
<dbReference type="GO" id="GO:0005829">
    <property type="term" value="C:cytosol"/>
    <property type="evidence" value="ECO:0007669"/>
    <property type="project" value="TreeGrafter"/>
</dbReference>
<feature type="compositionally biased region" description="Low complexity" evidence="5">
    <location>
        <begin position="1"/>
        <end position="16"/>
    </location>
</feature>
<keyword evidence="4" id="KW-0482">Metalloprotease</keyword>
<dbReference type="Pfam" id="PF19290">
    <property type="entry name" value="PmbA_TldD_2nd"/>
    <property type="match status" value="1"/>
</dbReference>
<dbReference type="InterPro" id="IPR035068">
    <property type="entry name" value="TldD/PmbA_N"/>
</dbReference>
<evidence type="ECO:0000259" key="7">
    <source>
        <dbReference type="Pfam" id="PF19289"/>
    </source>
</evidence>
<accession>A0A5C8ZJV0</accession>
<dbReference type="InterPro" id="IPR045569">
    <property type="entry name" value="Metalloprtase-TldD/E_C"/>
</dbReference>
<dbReference type="InterPro" id="IPR002510">
    <property type="entry name" value="Metalloprtase-TldD/E_N"/>
</dbReference>
<evidence type="ECO:0000256" key="2">
    <source>
        <dbReference type="ARBA" id="ARBA00022670"/>
    </source>
</evidence>
<name>A0A5C8ZJV0_9ACTN</name>
<protein>
    <submittedName>
        <fullName evidence="9">TldD/PmbA family protein</fullName>
    </submittedName>
</protein>
<dbReference type="InterPro" id="IPR051463">
    <property type="entry name" value="Peptidase_U62_metallo"/>
</dbReference>
<comment type="caution">
    <text evidence="9">The sequence shown here is derived from an EMBL/GenBank/DDBJ whole genome shotgun (WGS) entry which is preliminary data.</text>
</comment>
<evidence type="ECO:0000256" key="5">
    <source>
        <dbReference type="SAM" id="MobiDB-lite"/>
    </source>
</evidence>
<evidence type="ECO:0000313" key="9">
    <source>
        <dbReference type="EMBL" id="TXR57904.1"/>
    </source>
</evidence>
<evidence type="ECO:0000313" key="10">
    <source>
        <dbReference type="Proteomes" id="UP000321234"/>
    </source>
</evidence>
<organism evidence="9 10">
    <name type="scientific">Quadrisphaera setariae</name>
    <dbReference type="NCBI Taxonomy" id="2593304"/>
    <lineage>
        <taxon>Bacteria</taxon>
        <taxon>Bacillati</taxon>
        <taxon>Actinomycetota</taxon>
        <taxon>Actinomycetes</taxon>
        <taxon>Kineosporiales</taxon>
        <taxon>Kineosporiaceae</taxon>
        <taxon>Quadrisphaera</taxon>
    </lineage>
</organism>
<evidence type="ECO:0000256" key="3">
    <source>
        <dbReference type="ARBA" id="ARBA00022801"/>
    </source>
</evidence>
<dbReference type="SUPFAM" id="SSF111283">
    <property type="entry name" value="Putative modulator of DNA gyrase, PmbA/TldD"/>
    <property type="match status" value="1"/>
</dbReference>
<proteinExistence type="inferred from homology"/>
<dbReference type="Proteomes" id="UP000321234">
    <property type="component" value="Unassembled WGS sequence"/>
</dbReference>
<evidence type="ECO:0000256" key="1">
    <source>
        <dbReference type="ARBA" id="ARBA00005836"/>
    </source>
</evidence>
<dbReference type="PANTHER" id="PTHR30624">
    <property type="entry name" value="UNCHARACTERIZED PROTEIN TLDD AND PMBA"/>
    <property type="match status" value="1"/>
</dbReference>
<dbReference type="Pfam" id="PF19289">
    <property type="entry name" value="PmbA_TldD_3rd"/>
    <property type="match status" value="1"/>
</dbReference>
<gene>
    <name evidence="9" type="ORF">FMM08_01270</name>
</gene>
<dbReference type="GO" id="GO:0006508">
    <property type="term" value="P:proteolysis"/>
    <property type="evidence" value="ECO:0007669"/>
    <property type="project" value="UniProtKB-KW"/>
</dbReference>
<reference evidence="9 10" key="1">
    <citation type="submission" date="2019-07" db="EMBL/GenBank/DDBJ databases">
        <title>Quadrisphaera sp. strain DD2A genome sequencing and assembly.</title>
        <authorList>
            <person name="Kim I."/>
        </authorList>
    </citation>
    <scope>NUCLEOTIDE SEQUENCE [LARGE SCALE GENOMIC DNA]</scope>
    <source>
        <strain evidence="9 10">DD2A</strain>
    </source>
</reference>
<dbReference type="InterPro" id="IPR045570">
    <property type="entry name" value="Metalloprtase-TldD/E_cen_dom"/>
</dbReference>
<dbReference type="OrthoDB" id="9803213at2"/>
<dbReference type="PANTHER" id="PTHR30624:SF10">
    <property type="entry name" value="CONSERVED PROTEIN"/>
    <property type="match status" value="1"/>
</dbReference>
<feature type="domain" description="Metalloprotease TldD/E central" evidence="8">
    <location>
        <begin position="154"/>
        <end position="266"/>
    </location>
</feature>
<feature type="compositionally biased region" description="Pro residues" evidence="5">
    <location>
        <begin position="17"/>
        <end position="29"/>
    </location>
</feature>
<dbReference type="GO" id="GO:0008237">
    <property type="term" value="F:metallopeptidase activity"/>
    <property type="evidence" value="ECO:0007669"/>
    <property type="project" value="UniProtKB-KW"/>
</dbReference>
<keyword evidence="10" id="KW-1185">Reference proteome</keyword>
<feature type="domain" description="Metalloprotease TldD/E N-terminal" evidence="6">
    <location>
        <begin position="53"/>
        <end position="118"/>
    </location>
</feature>
<keyword evidence="3" id="KW-0378">Hydrolase</keyword>
<dbReference type="EMBL" id="VKAC01000001">
    <property type="protein sequence ID" value="TXR57904.1"/>
    <property type="molecule type" value="Genomic_DNA"/>
</dbReference>
<dbReference type="InterPro" id="IPR036059">
    <property type="entry name" value="TldD/PmbA_sf"/>
</dbReference>
<evidence type="ECO:0000259" key="6">
    <source>
        <dbReference type="Pfam" id="PF01523"/>
    </source>
</evidence>
<evidence type="ECO:0000256" key="4">
    <source>
        <dbReference type="ARBA" id="ARBA00023049"/>
    </source>
</evidence>
<sequence>MLSTASPASTAGASTATPPPTATPDPPAAVPSAAFDLAAAAVEAALAAGARFADARVVDRRHEALTARDGDLRQLSQTTEAGIGVRALVGDGWGFAALADPTGERDARATGERAVAVARASAAVRSPGAHGQRRVELLPVPPQRGGWASGCARDPFDVPLAEKADLLVGVTQAMRAAGGSVIGVAEALSAAWDTRTAYVSSEGARVGQHVRETGAGMHCLALGEHEVQRRSYPAFRGQYGTRGWELVDELDLPAHADRIAEEAAALLSAPLCPSTETTLLLGGEQMSLQIHESVGHAIELDRILGWEAAYAGTSWLDLSRLGDLRFGSELMNITIDPTIPGALGSFGYDDEGTPAAPRDAVRNGTWTGVLAGRDSAALAGYDHAGSVRADGYGRLPMVRMTNVGLEPGPHSLEELVAATDDGVLMEHNRSWSIDDKRLDFQFGCEIGWEVRAGKRGRMLRNPSYTGTGPVFWNSLDMLAGREPGEWRAWGTPNCGKGQPGQVGHTGHGAAPARFTGVRVGVRG</sequence>
<feature type="region of interest" description="Disordered" evidence="5">
    <location>
        <begin position="1"/>
        <end position="29"/>
    </location>
</feature>
<comment type="similarity">
    <text evidence="1">Belongs to the peptidase U62 family.</text>
</comment>
<dbReference type="Gene3D" id="3.30.2290.10">
    <property type="entry name" value="PmbA/TldD superfamily"/>
    <property type="match status" value="1"/>
</dbReference>
<feature type="domain" description="Metalloprotease TldD/E C-terminal" evidence="7">
    <location>
        <begin position="277"/>
        <end position="479"/>
    </location>
</feature>
<keyword evidence="2" id="KW-0645">Protease</keyword>
<dbReference type="RefSeq" id="WP_147924515.1">
    <property type="nucleotide sequence ID" value="NZ_VKAC01000001.1"/>
</dbReference>